<name>A0AAJ6QTF8_9ACAR</name>
<feature type="domain" description="PPIase FKBP-type" evidence="7">
    <location>
        <begin position="42"/>
        <end position="130"/>
    </location>
</feature>
<dbReference type="GO" id="GO:0005783">
    <property type="term" value="C:endoplasmic reticulum"/>
    <property type="evidence" value="ECO:0007669"/>
    <property type="project" value="TreeGrafter"/>
</dbReference>
<gene>
    <name evidence="9" type="primary">LOC100898430</name>
</gene>
<reference evidence="9" key="1">
    <citation type="submission" date="2025-08" db="UniProtKB">
        <authorList>
            <consortium name="RefSeq"/>
        </authorList>
    </citation>
    <scope>IDENTIFICATION</scope>
</reference>
<accession>A0AAJ6QTF8</accession>
<evidence type="ECO:0000313" key="8">
    <source>
        <dbReference type="Proteomes" id="UP000694867"/>
    </source>
</evidence>
<protein>
    <recommendedName>
        <fullName evidence="2 5">peptidylprolyl isomerase</fullName>
        <ecNumber evidence="2 5">5.2.1.8</ecNumber>
    </recommendedName>
</protein>
<keyword evidence="8" id="KW-1185">Reference proteome</keyword>
<proteinExistence type="predicted"/>
<evidence type="ECO:0000313" key="9">
    <source>
        <dbReference type="RefSeq" id="XP_003745286.1"/>
    </source>
</evidence>
<dbReference type="Gene3D" id="3.10.50.40">
    <property type="match status" value="1"/>
</dbReference>
<keyword evidence="6" id="KW-0732">Signal</keyword>
<dbReference type="EC" id="5.2.1.8" evidence="2 5"/>
<evidence type="ECO:0000256" key="2">
    <source>
        <dbReference type="ARBA" id="ARBA00013194"/>
    </source>
</evidence>
<dbReference type="KEGG" id="goe:100898430"/>
<organism evidence="8 9">
    <name type="scientific">Galendromus occidentalis</name>
    <name type="common">western predatory mite</name>
    <dbReference type="NCBI Taxonomy" id="34638"/>
    <lineage>
        <taxon>Eukaryota</taxon>
        <taxon>Metazoa</taxon>
        <taxon>Ecdysozoa</taxon>
        <taxon>Arthropoda</taxon>
        <taxon>Chelicerata</taxon>
        <taxon>Arachnida</taxon>
        <taxon>Acari</taxon>
        <taxon>Parasitiformes</taxon>
        <taxon>Mesostigmata</taxon>
        <taxon>Gamasina</taxon>
        <taxon>Phytoseioidea</taxon>
        <taxon>Phytoseiidae</taxon>
        <taxon>Typhlodrominae</taxon>
        <taxon>Galendromus</taxon>
    </lineage>
</organism>
<dbReference type="AlphaFoldDB" id="A0AAJ6QTF8"/>
<dbReference type="InterPro" id="IPR001179">
    <property type="entry name" value="PPIase_FKBP_dom"/>
</dbReference>
<sequence length="135" mass="14698">MKTLLKCAMLSAILTCCAAEEKKLQIGVKKRPETCDTKTKAGDVLHMHYTGTLEDGKKFDSSYDRGQPLSFTLGSGQVIRGWDQGLLGMCVGEKRKLVIPPDMAYGSAGVPPTIPPEATLVFEVELIKIGRNDEL</sequence>
<dbReference type="PANTHER" id="PTHR45779:SF7">
    <property type="entry name" value="PEPTIDYLPROLYL ISOMERASE"/>
    <property type="match status" value="1"/>
</dbReference>
<dbReference type="PROSITE" id="PS50059">
    <property type="entry name" value="FKBP_PPIASE"/>
    <property type="match status" value="1"/>
</dbReference>
<dbReference type="RefSeq" id="XP_003745286.1">
    <property type="nucleotide sequence ID" value="XM_003745238.1"/>
</dbReference>
<evidence type="ECO:0000256" key="6">
    <source>
        <dbReference type="SAM" id="SignalP"/>
    </source>
</evidence>
<keyword evidence="4 5" id="KW-0413">Isomerase</keyword>
<dbReference type="Pfam" id="PF00254">
    <property type="entry name" value="FKBP_C"/>
    <property type="match status" value="1"/>
</dbReference>
<dbReference type="FunFam" id="3.10.50.40:FF:000006">
    <property type="entry name" value="Peptidyl-prolyl cis-trans isomerase"/>
    <property type="match status" value="1"/>
</dbReference>
<evidence type="ECO:0000256" key="1">
    <source>
        <dbReference type="ARBA" id="ARBA00000971"/>
    </source>
</evidence>
<comment type="catalytic activity">
    <reaction evidence="1 5">
        <text>[protein]-peptidylproline (omega=180) = [protein]-peptidylproline (omega=0)</text>
        <dbReference type="Rhea" id="RHEA:16237"/>
        <dbReference type="Rhea" id="RHEA-COMP:10747"/>
        <dbReference type="Rhea" id="RHEA-COMP:10748"/>
        <dbReference type="ChEBI" id="CHEBI:83833"/>
        <dbReference type="ChEBI" id="CHEBI:83834"/>
        <dbReference type="EC" id="5.2.1.8"/>
    </reaction>
</comment>
<evidence type="ECO:0000256" key="4">
    <source>
        <dbReference type="ARBA" id="ARBA00023235"/>
    </source>
</evidence>
<feature type="chain" id="PRO_5042509946" description="peptidylprolyl isomerase" evidence="6">
    <location>
        <begin position="20"/>
        <end position="135"/>
    </location>
</feature>
<dbReference type="PANTHER" id="PTHR45779">
    <property type="entry name" value="PEPTIDYLPROLYL ISOMERASE"/>
    <property type="match status" value="1"/>
</dbReference>
<dbReference type="GeneID" id="100898430"/>
<dbReference type="InterPro" id="IPR046357">
    <property type="entry name" value="PPIase_dom_sf"/>
</dbReference>
<evidence type="ECO:0000256" key="3">
    <source>
        <dbReference type="ARBA" id="ARBA00023110"/>
    </source>
</evidence>
<evidence type="ECO:0000256" key="5">
    <source>
        <dbReference type="PROSITE-ProRule" id="PRU00277"/>
    </source>
</evidence>
<dbReference type="GO" id="GO:0003755">
    <property type="term" value="F:peptidyl-prolyl cis-trans isomerase activity"/>
    <property type="evidence" value="ECO:0007669"/>
    <property type="project" value="UniProtKB-KW"/>
</dbReference>
<feature type="signal peptide" evidence="6">
    <location>
        <begin position="1"/>
        <end position="19"/>
    </location>
</feature>
<dbReference type="SUPFAM" id="SSF54534">
    <property type="entry name" value="FKBP-like"/>
    <property type="match status" value="1"/>
</dbReference>
<dbReference type="InterPro" id="IPR044609">
    <property type="entry name" value="FKBP2/11"/>
</dbReference>
<dbReference type="Proteomes" id="UP000694867">
    <property type="component" value="Unplaced"/>
</dbReference>
<keyword evidence="3 5" id="KW-0697">Rotamase</keyword>
<evidence type="ECO:0000259" key="7">
    <source>
        <dbReference type="PROSITE" id="PS50059"/>
    </source>
</evidence>